<protein>
    <recommendedName>
        <fullName evidence="1">Protein kinase domain-containing protein</fullName>
    </recommendedName>
</protein>
<dbReference type="AlphaFoldDB" id="A0AAD5YD15"/>
<dbReference type="InterPro" id="IPR011009">
    <property type="entry name" value="Kinase-like_dom_sf"/>
</dbReference>
<reference evidence="2" key="1">
    <citation type="submission" date="2022-07" db="EMBL/GenBank/DDBJ databases">
        <title>Genome Sequence of Physisporinus lineatus.</title>
        <authorList>
            <person name="Buettner E."/>
        </authorList>
    </citation>
    <scope>NUCLEOTIDE SEQUENCE</scope>
    <source>
        <strain evidence="2">VT162</strain>
    </source>
</reference>
<evidence type="ECO:0000259" key="1">
    <source>
        <dbReference type="PROSITE" id="PS50011"/>
    </source>
</evidence>
<dbReference type="EMBL" id="JANAWD010000836">
    <property type="protein sequence ID" value="KAJ3475559.1"/>
    <property type="molecule type" value="Genomic_DNA"/>
</dbReference>
<dbReference type="Gene3D" id="1.10.510.10">
    <property type="entry name" value="Transferase(Phosphotransferase) domain 1"/>
    <property type="match status" value="1"/>
</dbReference>
<keyword evidence="3" id="KW-1185">Reference proteome</keyword>
<dbReference type="InterPro" id="IPR000719">
    <property type="entry name" value="Prot_kinase_dom"/>
</dbReference>
<proteinExistence type="predicted"/>
<dbReference type="Pfam" id="PF00069">
    <property type="entry name" value="Pkinase"/>
    <property type="match status" value="1"/>
</dbReference>
<dbReference type="SMART" id="SM00220">
    <property type="entry name" value="S_TKc"/>
    <property type="match status" value="1"/>
</dbReference>
<evidence type="ECO:0000313" key="3">
    <source>
        <dbReference type="Proteomes" id="UP001212997"/>
    </source>
</evidence>
<dbReference type="SUPFAM" id="SSF56112">
    <property type="entry name" value="Protein kinase-like (PK-like)"/>
    <property type="match status" value="1"/>
</dbReference>
<sequence length="365" mass="43020">MTTVEEALKIPQPRYTVTRVDDEHILDEFETFWMEHQKWLEEKGYMLRPRYRPGWVPSWDIDNPASRPYWTEDTTVLGQHPLIMDATRISDNAMVSMKRMNDGLEKEIATYFSTEPLASHPRNHCVPVYEVLRVPDAKGKDDEVIIVMPLLRPFDDPRFKSVGEAVEFFRQIFEGLQFIHQCNVAHRDCTYLNIMMDPRPTFPEMFHPGRISRTRDLQSFAKFHTRTSRPTKYYFIDFGLSTKFKAGQDRKVLANCGGDRTVPEFIWHGVKRNYDPFPIDVYYIGNLVREQFLEDDAAKRPTMDEVVSRFHTIMKSLSYFCLRSRLAERYEDEWFVVPIIRGIAHIYRTAIHVCTFRSPIPRPPP</sequence>
<dbReference type="PANTHER" id="PTHR44167:SF24">
    <property type="entry name" value="SERINE_THREONINE-PROTEIN KINASE CHK2"/>
    <property type="match status" value="1"/>
</dbReference>
<feature type="domain" description="Protein kinase" evidence="1">
    <location>
        <begin position="69"/>
        <end position="365"/>
    </location>
</feature>
<dbReference type="PROSITE" id="PS50011">
    <property type="entry name" value="PROTEIN_KINASE_DOM"/>
    <property type="match status" value="1"/>
</dbReference>
<organism evidence="2 3">
    <name type="scientific">Meripilus lineatus</name>
    <dbReference type="NCBI Taxonomy" id="2056292"/>
    <lineage>
        <taxon>Eukaryota</taxon>
        <taxon>Fungi</taxon>
        <taxon>Dikarya</taxon>
        <taxon>Basidiomycota</taxon>
        <taxon>Agaricomycotina</taxon>
        <taxon>Agaricomycetes</taxon>
        <taxon>Polyporales</taxon>
        <taxon>Meripilaceae</taxon>
        <taxon>Meripilus</taxon>
    </lineage>
</organism>
<comment type="caution">
    <text evidence="2">The sequence shown here is derived from an EMBL/GenBank/DDBJ whole genome shotgun (WGS) entry which is preliminary data.</text>
</comment>
<dbReference type="GO" id="GO:0004672">
    <property type="term" value="F:protein kinase activity"/>
    <property type="evidence" value="ECO:0007669"/>
    <property type="project" value="InterPro"/>
</dbReference>
<dbReference type="PANTHER" id="PTHR44167">
    <property type="entry name" value="OVARIAN-SPECIFIC SERINE/THREONINE-PROTEIN KINASE LOK-RELATED"/>
    <property type="match status" value="1"/>
</dbReference>
<gene>
    <name evidence="2" type="ORF">NLI96_g11760</name>
</gene>
<accession>A0AAD5YD15</accession>
<dbReference type="Proteomes" id="UP001212997">
    <property type="component" value="Unassembled WGS sequence"/>
</dbReference>
<name>A0AAD5YD15_9APHY</name>
<evidence type="ECO:0000313" key="2">
    <source>
        <dbReference type="EMBL" id="KAJ3475559.1"/>
    </source>
</evidence>
<dbReference type="GO" id="GO:0005524">
    <property type="term" value="F:ATP binding"/>
    <property type="evidence" value="ECO:0007669"/>
    <property type="project" value="InterPro"/>
</dbReference>